<protein>
    <submittedName>
        <fullName evidence="2">AH domain-containing protein</fullName>
    </submittedName>
</protein>
<dbReference type="WBParaSite" id="RSKR_0000317100.1">
    <property type="protein sequence ID" value="RSKR_0000317100.1"/>
    <property type="gene ID" value="RSKR_0000317100"/>
</dbReference>
<evidence type="ECO:0000313" key="2">
    <source>
        <dbReference type="WBParaSite" id="RSKR_0000317100.1"/>
    </source>
</evidence>
<sequence>MIRTQLKVVYPIEISGSRLRMLQADIDAMDAKDIFSSVKSETANDGFGKSAVSTTTNTQTSSNNNPGIGPLNIQRADLDKVQEKFKVLKKWTVSTFKNTKQNVLEHMGKVERTIDVETEGKIEYLKELSIRYKTLLKCAKTFADTFKEFNKAKKDLSEAFYQLGIKETLMTNHCNEAHEVIKDTSQNGDFFEKAVTTFVDAMETLCDKTMQDTFFTIQMYEIARLEYDVVRGESAALKDNNGSSVHAITEAEEKVRESQAKYEGMIRDVHVKMTLLQENRLKVMKQHMDHFEKAFGAYSKSNSLSFVNKVTTTHQEKSFLER</sequence>
<dbReference type="Proteomes" id="UP000095286">
    <property type="component" value="Unplaced"/>
</dbReference>
<evidence type="ECO:0000313" key="1">
    <source>
        <dbReference type="Proteomes" id="UP000095286"/>
    </source>
</evidence>
<organism evidence="1 2">
    <name type="scientific">Rhabditophanes sp. KR3021</name>
    <dbReference type="NCBI Taxonomy" id="114890"/>
    <lineage>
        <taxon>Eukaryota</taxon>
        <taxon>Metazoa</taxon>
        <taxon>Ecdysozoa</taxon>
        <taxon>Nematoda</taxon>
        <taxon>Chromadorea</taxon>
        <taxon>Rhabditida</taxon>
        <taxon>Tylenchina</taxon>
        <taxon>Panagrolaimomorpha</taxon>
        <taxon>Strongyloidoidea</taxon>
        <taxon>Alloionematidae</taxon>
        <taxon>Rhabditophanes</taxon>
    </lineage>
</organism>
<reference evidence="2" key="1">
    <citation type="submission" date="2016-11" db="UniProtKB">
        <authorList>
            <consortium name="WormBaseParasite"/>
        </authorList>
    </citation>
    <scope>IDENTIFICATION</scope>
    <source>
        <strain evidence="2">KR3021</strain>
    </source>
</reference>
<name>A0AC35TPV0_9BILA</name>
<proteinExistence type="predicted"/>
<accession>A0AC35TPV0</accession>